<name>A0A1M6T584_9FIRM</name>
<reference evidence="2" key="1">
    <citation type="submission" date="2016-11" db="EMBL/GenBank/DDBJ databases">
        <authorList>
            <person name="Varghese N."/>
            <person name="Submissions S."/>
        </authorList>
    </citation>
    <scope>NUCLEOTIDE SEQUENCE [LARGE SCALE GENOMIC DNA]</scope>
    <source>
        <strain evidence="2">DSM 15518</strain>
    </source>
</reference>
<proteinExistence type="predicted"/>
<feature type="non-terminal residue" evidence="1">
    <location>
        <position position="54"/>
    </location>
</feature>
<dbReference type="AlphaFoldDB" id="A0A1M6T584"/>
<evidence type="ECO:0000313" key="1">
    <source>
        <dbReference type="EMBL" id="SHK52153.1"/>
    </source>
</evidence>
<dbReference type="Proteomes" id="UP000242497">
    <property type="component" value="Unassembled WGS sequence"/>
</dbReference>
<gene>
    <name evidence="1" type="ORF">SAMN02744037_02517</name>
</gene>
<evidence type="ECO:0000313" key="2">
    <source>
        <dbReference type="Proteomes" id="UP000242497"/>
    </source>
</evidence>
<sequence length="54" mass="6465">MNKYADLIKGNLDKILLEMDTYSYFFCKNPQKDFTRKRKLDFKEMLRILLSIGG</sequence>
<dbReference type="EMBL" id="FRAE01000084">
    <property type="protein sequence ID" value="SHK52153.1"/>
    <property type="molecule type" value="Genomic_DNA"/>
</dbReference>
<keyword evidence="2" id="KW-1185">Reference proteome</keyword>
<organism evidence="1 2">
    <name type="scientific">Tepidibacter formicigenes DSM 15518</name>
    <dbReference type="NCBI Taxonomy" id="1123349"/>
    <lineage>
        <taxon>Bacteria</taxon>
        <taxon>Bacillati</taxon>
        <taxon>Bacillota</taxon>
        <taxon>Clostridia</taxon>
        <taxon>Peptostreptococcales</taxon>
        <taxon>Peptostreptococcaceae</taxon>
        <taxon>Tepidibacter</taxon>
    </lineage>
</organism>
<accession>A0A1M6T584</accession>
<protein>
    <submittedName>
        <fullName evidence="1">Uncharacterized protein</fullName>
    </submittedName>
</protein>